<dbReference type="Proteomes" id="UP000474175">
    <property type="component" value="Unassembled WGS sequence"/>
</dbReference>
<evidence type="ECO:0000256" key="2">
    <source>
        <dbReference type="ARBA" id="ARBA00023315"/>
    </source>
</evidence>
<dbReference type="PROSITE" id="PS51186">
    <property type="entry name" value="GNAT"/>
    <property type="match status" value="1"/>
</dbReference>
<dbReference type="RefSeq" id="WP_163951918.1">
    <property type="nucleotide sequence ID" value="NZ_JAAFZH010000009.1"/>
</dbReference>
<dbReference type="Pfam" id="PF13302">
    <property type="entry name" value="Acetyltransf_3"/>
    <property type="match status" value="1"/>
</dbReference>
<protein>
    <submittedName>
        <fullName evidence="5">GNAT family N-acetyltransferase</fullName>
    </submittedName>
</protein>
<dbReference type="Gene3D" id="3.40.630.30">
    <property type="match status" value="1"/>
</dbReference>
<keyword evidence="2" id="KW-0012">Acyltransferase</keyword>
<dbReference type="InterPro" id="IPR016181">
    <property type="entry name" value="Acyl_CoA_acyltransferase"/>
</dbReference>
<name>A0A6L9L8Q3_9BACT</name>
<comment type="caution">
    <text evidence="5">The sequence shown here is derived from an EMBL/GenBank/DDBJ whole genome shotgun (WGS) entry which is preliminary data.</text>
</comment>
<dbReference type="AlphaFoldDB" id="A0A6L9L8Q3"/>
<evidence type="ECO:0000256" key="1">
    <source>
        <dbReference type="ARBA" id="ARBA00022679"/>
    </source>
</evidence>
<dbReference type="GO" id="GO:0016747">
    <property type="term" value="F:acyltransferase activity, transferring groups other than amino-acyl groups"/>
    <property type="evidence" value="ECO:0007669"/>
    <property type="project" value="InterPro"/>
</dbReference>
<sequence length="189" mass="21796">MESFPQLETERLILSQLRASDIPAIVDYANHKRIADYTLNIPYPYSENDAIYWLNQAHQGFRNNTLFVFAIRQKSDQSFMGGIGLHIEQRFNRAEIGYWLAEPFWNQGYMTEAATTLIEFGFNQLHLHKITSSHFTQNPASGQVLIKSGMHKEGELKEHVRKGAAYHTLLVYGLTRSDYEQASGRRNDQ</sequence>
<gene>
    <name evidence="5" type="ORF">GK108_18815</name>
</gene>
<evidence type="ECO:0000259" key="4">
    <source>
        <dbReference type="PROSITE" id="PS51186"/>
    </source>
</evidence>
<reference evidence="5 6" key="1">
    <citation type="submission" date="2020-02" db="EMBL/GenBank/DDBJ databases">
        <title>Draft genome sequence of two Spirosoma agri KCTC 52727 and Spirosoma terrae KCTC 52035.</title>
        <authorList>
            <person name="Rojas J."/>
            <person name="Ambika Manirajan B."/>
            <person name="Suarez C."/>
            <person name="Ratering S."/>
            <person name="Schnell S."/>
        </authorList>
    </citation>
    <scope>NUCLEOTIDE SEQUENCE [LARGE SCALE GENOMIC DNA]</scope>
    <source>
        <strain evidence="5 6">KCTC 52035</strain>
    </source>
</reference>
<comment type="similarity">
    <text evidence="3">Belongs to the acetyltransferase family. RimJ subfamily.</text>
</comment>
<evidence type="ECO:0000313" key="5">
    <source>
        <dbReference type="EMBL" id="NDU96944.1"/>
    </source>
</evidence>
<keyword evidence="1 5" id="KW-0808">Transferase</keyword>
<dbReference type="SUPFAM" id="SSF55729">
    <property type="entry name" value="Acyl-CoA N-acyltransferases (Nat)"/>
    <property type="match status" value="1"/>
</dbReference>
<proteinExistence type="inferred from homology"/>
<accession>A0A6L9L8Q3</accession>
<evidence type="ECO:0000313" key="6">
    <source>
        <dbReference type="Proteomes" id="UP000474175"/>
    </source>
</evidence>
<dbReference type="PANTHER" id="PTHR43792:SF8">
    <property type="entry name" value="[RIBOSOMAL PROTEIN US5]-ALANINE N-ACETYLTRANSFERASE"/>
    <property type="match status" value="1"/>
</dbReference>
<dbReference type="EMBL" id="JAAFZH010000009">
    <property type="protein sequence ID" value="NDU96944.1"/>
    <property type="molecule type" value="Genomic_DNA"/>
</dbReference>
<dbReference type="InterPro" id="IPR051531">
    <property type="entry name" value="N-acetyltransferase"/>
</dbReference>
<dbReference type="InterPro" id="IPR000182">
    <property type="entry name" value="GNAT_dom"/>
</dbReference>
<keyword evidence="6" id="KW-1185">Reference proteome</keyword>
<organism evidence="5 6">
    <name type="scientific">Spirosoma terrae</name>
    <dbReference type="NCBI Taxonomy" id="1968276"/>
    <lineage>
        <taxon>Bacteria</taxon>
        <taxon>Pseudomonadati</taxon>
        <taxon>Bacteroidota</taxon>
        <taxon>Cytophagia</taxon>
        <taxon>Cytophagales</taxon>
        <taxon>Cytophagaceae</taxon>
        <taxon>Spirosoma</taxon>
    </lineage>
</organism>
<feature type="domain" description="N-acetyltransferase" evidence="4">
    <location>
        <begin position="12"/>
        <end position="172"/>
    </location>
</feature>
<dbReference type="PANTHER" id="PTHR43792">
    <property type="entry name" value="GNAT FAMILY, PUTATIVE (AFU_ORTHOLOGUE AFUA_3G00765)-RELATED-RELATED"/>
    <property type="match status" value="1"/>
</dbReference>
<evidence type="ECO:0000256" key="3">
    <source>
        <dbReference type="ARBA" id="ARBA00038502"/>
    </source>
</evidence>